<evidence type="ECO:0000256" key="6">
    <source>
        <dbReference type="ARBA" id="ARBA00023242"/>
    </source>
</evidence>
<dbReference type="GO" id="GO:0000978">
    <property type="term" value="F:RNA polymerase II cis-regulatory region sequence-specific DNA binding"/>
    <property type="evidence" value="ECO:0007669"/>
    <property type="project" value="TreeGrafter"/>
</dbReference>
<evidence type="ECO:0000256" key="5">
    <source>
        <dbReference type="ARBA" id="ARBA00023163"/>
    </source>
</evidence>
<keyword evidence="9" id="KW-1133">Transmembrane helix</keyword>
<dbReference type="InterPro" id="IPR046347">
    <property type="entry name" value="bZIP_sf"/>
</dbReference>
<sequence length="433" mass="47952">MKRQQRMIKNRESACLSRKKKKEYVATLEEQLTQLKKENEHLKMENMALRKCLGEFGMEVQCEEKSVWLGSSPPLSPKSPFSSLVSSSPSIFSANTKKVTAFFAILLVVSLNIGPFGSLLQNDQLSSHIRQSRSSDPVKIMERNVPHSPGAAAVVPGIYSSGRALLWSLGKGELPPLDSEEDDDEVSGPEFVAANTSMPHPTCPLPINATESIRLDSELRGWFGKESWMAANFSASEKGGSVLKGPHSWLVPPHPTPLPLRENSQAMPSRKPLPSLETFAQNRMKKKGSKLRQWPLGNPSLVEGREVAVYSQRSGDSNRRRDKYEFSDLLEAIGRREDRFYVVSFSGDHLLLPASSVNTPLGHITMMQIDCEVTDTQLMTVRQGVIPSHLRSKASGRRGHQAPTAPCNNGTQGLRKAGTPFNPYLRQEGRGRL</sequence>
<keyword evidence="6" id="KW-0539">Nucleus</keyword>
<dbReference type="GO" id="GO:0005634">
    <property type="term" value="C:nucleus"/>
    <property type="evidence" value="ECO:0007669"/>
    <property type="project" value="TreeGrafter"/>
</dbReference>
<evidence type="ECO:0000313" key="12">
    <source>
        <dbReference type="Proteomes" id="UP000792457"/>
    </source>
</evidence>
<dbReference type="Proteomes" id="UP000792457">
    <property type="component" value="Unassembled WGS sequence"/>
</dbReference>
<dbReference type="InterPro" id="IPR004827">
    <property type="entry name" value="bZIP"/>
</dbReference>
<accession>A0A8K0K365</accession>
<keyword evidence="5" id="KW-0804">Transcription</keyword>
<organism evidence="11 12">
    <name type="scientific">Ladona fulva</name>
    <name type="common">Scarce chaser dragonfly</name>
    <name type="synonym">Libellula fulva</name>
    <dbReference type="NCBI Taxonomy" id="123851"/>
    <lineage>
        <taxon>Eukaryota</taxon>
        <taxon>Metazoa</taxon>
        <taxon>Ecdysozoa</taxon>
        <taxon>Arthropoda</taxon>
        <taxon>Hexapoda</taxon>
        <taxon>Insecta</taxon>
        <taxon>Pterygota</taxon>
        <taxon>Palaeoptera</taxon>
        <taxon>Odonata</taxon>
        <taxon>Epiprocta</taxon>
        <taxon>Anisoptera</taxon>
        <taxon>Libelluloidea</taxon>
        <taxon>Libellulidae</taxon>
        <taxon>Ladona</taxon>
    </lineage>
</organism>
<comment type="subcellular location">
    <subcellularLocation>
        <location evidence="1">Membrane</location>
        <topology evidence="1">Single-pass membrane protein</topology>
    </subcellularLocation>
</comment>
<gene>
    <name evidence="11" type="ORF">J437_LFUL002359</name>
</gene>
<evidence type="ECO:0000256" key="9">
    <source>
        <dbReference type="SAM" id="Phobius"/>
    </source>
</evidence>
<reference evidence="11" key="1">
    <citation type="submission" date="2013-04" db="EMBL/GenBank/DDBJ databases">
        <authorList>
            <person name="Qu J."/>
            <person name="Murali S.C."/>
            <person name="Bandaranaike D."/>
            <person name="Bellair M."/>
            <person name="Blankenburg K."/>
            <person name="Chao H."/>
            <person name="Dinh H."/>
            <person name="Doddapaneni H."/>
            <person name="Downs B."/>
            <person name="Dugan-Rocha S."/>
            <person name="Elkadiri S."/>
            <person name="Gnanaolivu R.D."/>
            <person name="Hernandez B."/>
            <person name="Javaid M."/>
            <person name="Jayaseelan J.C."/>
            <person name="Lee S."/>
            <person name="Li M."/>
            <person name="Ming W."/>
            <person name="Munidasa M."/>
            <person name="Muniz J."/>
            <person name="Nguyen L."/>
            <person name="Ongeri F."/>
            <person name="Osuji N."/>
            <person name="Pu L.-L."/>
            <person name="Puazo M."/>
            <person name="Qu C."/>
            <person name="Quiroz J."/>
            <person name="Raj R."/>
            <person name="Weissenberger G."/>
            <person name="Xin Y."/>
            <person name="Zou X."/>
            <person name="Han Y."/>
            <person name="Richards S."/>
            <person name="Worley K."/>
            <person name="Muzny D."/>
            <person name="Gibbs R."/>
        </authorList>
    </citation>
    <scope>NUCLEOTIDE SEQUENCE</scope>
    <source>
        <strain evidence="11">Sampled in the wild</strain>
    </source>
</reference>
<dbReference type="SUPFAM" id="SSF57959">
    <property type="entry name" value="Leucine zipper domain"/>
    <property type="match status" value="1"/>
</dbReference>
<evidence type="ECO:0000256" key="8">
    <source>
        <dbReference type="SAM" id="MobiDB-lite"/>
    </source>
</evidence>
<comment type="similarity">
    <text evidence="2">Belongs to the bZIP family. ATF subfamily.</text>
</comment>
<keyword evidence="9" id="KW-0812">Transmembrane</keyword>
<evidence type="ECO:0000256" key="7">
    <source>
        <dbReference type="SAM" id="Coils"/>
    </source>
</evidence>
<feature type="domain" description="BZIP" evidence="10">
    <location>
        <begin position="1"/>
        <end position="51"/>
    </location>
</feature>
<dbReference type="PANTHER" id="PTHR46164">
    <property type="entry name" value="ATF6, ISOFORM C"/>
    <property type="match status" value="1"/>
</dbReference>
<dbReference type="PROSITE" id="PS50217">
    <property type="entry name" value="BZIP"/>
    <property type="match status" value="1"/>
</dbReference>
<keyword evidence="3" id="KW-0805">Transcription regulation</keyword>
<comment type="caution">
    <text evidence="11">The sequence shown here is derived from an EMBL/GenBank/DDBJ whole genome shotgun (WGS) entry which is preliminary data.</text>
</comment>
<keyword evidence="7" id="KW-0175">Coiled coil</keyword>
<feature type="coiled-coil region" evidence="7">
    <location>
        <begin position="18"/>
        <end position="52"/>
    </location>
</feature>
<dbReference type="Pfam" id="PF00170">
    <property type="entry name" value="bZIP_1"/>
    <property type="match status" value="1"/>
</dbReference>
<dbReference type="GO" id="GO:0000981">
    <property type="term" value="F:DNA-binding transcription factor activity, RNA polymerase II-specific"/>
    <property type="evidence" value="ECO:0007669"/>
    <property type="project" value="TreeGrafter"/>
</dbReference>
<name>A0A8K0K365_LADFU</name>
<feature type="compositionally biased region" description="Basic residues" evidence="8">
    <location>
        <begin position="391"/>
        <end position="400"/>
    </location>
</feature>
<keyword evidence="9" id="KW-0472">Membrane</keyword>
<dbReference type="AlphaFoldDB" id="A0A8K0K365"/>
<dbReference type="CDD" id="cd14700">
    <property type="entry name" value="bZIP_ATF6"/>
    <property type="match status" value="1"/>
</dbReference>
<evidence type="ECO:0000256" key="2">
    <source>
        <dbReference type="ARBA" id="ARBA00009050"/>
    </source>
</evidence>
<keyword evidence="12" id="KW-1185">Reference proteome</keyword>
<feature type="region of interest" description="Disordered" evidence="8">
    <location>
        <begin position="391"/>
        <end position="433"/>
    </location>
</feature>
<evidence type="ECO:0000313" key="11">
    <source>
        <dbReference type="EMBL" id="KAG8227470.1"/>
    </source>
</evidence>
<feature type="transmembrane region" description="Helical" evidence="9">
    <location>
        <begin position="99"/>
        <end position="120"/>
    </location>
</feature>
<evidence type="ECO:0000256" key="4">
    <source>
        <dbReference type="ARBA" id="ARBA00023125"/>
    </source>
</evidence>
<dbReference type="InterPro" id="IPR051882">
    <property type="entry name" value="ATF_bZIP_TF"/>
</dbReference>
<dbReference type="GO" id="GO:0016020">
    <property type="term" value="C:membrane"/>
    <property type="evidence" value="ECO:0007669"/>
    <property type="project" value="UniProtKB-SubCell"/>
</dbReference>
<dbReference type="EMBL" id="KZ308325">
    <property type="protein sequence ID" value="KAG8227470.1"/>
    <property type="molecule type" value="Genomic_DNA"/>
</dbReference>
<dbReference type="OrthoDB" id="644067at2759"/>
<dbReference type="SMART" id="SM00338">
    <property type="entry name" value="BRLZ"/>
    <property type="match status" value="1"/>
</dbReference>
<evidence type="ECO:0000256" key="1">
    <source>
        <dbReference type="ARBA" id="ARBA00004167"/>
    </source>
</evidence>
<dbReference type="Gene3D" id="1.20.5.170">
    <property type="match status" value="1"/>
</dbReference>
<evidence type="ECO:0000259" key="10">
    <source>
        <dbReference type="PROSITE" id="PS50217"/>
    </source>
</evidence>
<reference evidence="11" key="2">
    <citation type="submission" date="2017-10" db="EMBL/GenBank/DDBJ databases">
        <title>Ladona fulva Genome sequencing and assembly.</title>
        <authorList>
            <person name="Murali S."/>
            <person name="Richards S."/>
            <person name="Bandaranaike D."/>
            <person name="Bellair M."/>
            <person name="Blankenburg K."/>
            <person name="Chao H."/>
            <person name="Dinh H."/>
            <person name="Doddapaneni H."/>
            <person name="Dugan-Rocha S."/>
            <person name="Elkadiri S."/>
            <person name="Gnanaolivu R."/>
            <person name="Hernandez B."/>
            <person name="Skinner E."/>
            <person name="Javaid M."/>
            <person name="Lee S."/>
            <person name="Li M."/>
            <person name="Ming W."/>
            <person name="Munidasa M."/>
            <person name="Muniz J."/>
            <person name="Nguyen L."/>
            <person name="Hughes D."/>
            <person name="Osuji N."/>
            <person name="Pu L.-L."/>
            <person name="Puazo M."/>
            <person name="Qu C."/>
            <person name="Quiroz J."/>
            <person name="Raj R."/>
            <person name="Weissenberger G."/>
            <person name="Xin Y."/>
            <person name="Zou X."/>
            <person name="Han Y."/>
            <person name="Worley K."/>
            <person name="Muzny D."/>
            <person name="Gibbs R."/>
        </authorList>
    </citation>
    <scope>NUCLEOTIDE SEQUENCE</scope>
    <source>
        <strain evidence="11">Sampled in the wild</strain>
    </source>
</reference>
<keyword evidence="4" id="KW-0238">DNA-binding</keyword>
<dbReference type="GO" id="GO:0030968">
    <property type="term" value="P:endoplasmic reticulum unfolded protein response"/>
    <property type="evidence" value="ECO:0007669"/>
    <property type="project" value="TreeGrafter"/>
</dbReference>
<dbReference type="PANTHER" id="PTHR46164:SF3">
    <property type="entry name" value="ATF6, ISOFORM C"/>
    <property type="match status" value="1"/>
</dbReference>
<proteinExistence type="inferred from homology"/>
<protein>
    <recommendedName>
        <fullName evidence="10">BZIP domain-containing protein</fullName>
    </recommendedName>
</protein>
<evidence type="ECO:0000256" key="3">
    <source>
        <dbReference type="ARBA" id="ARBA00023015"/>
    </source>
</evidence>